<evidence type="ECO:0000313" key="21">
    <source>
        <dbReference type="EMBL" id="KAJ3178452.1"/>
    </source>
</evidence>
<dbReference type="InterPro" id="IPR022357">
    <property type="entry name" value="MIP_CS"/>
</dbReference>
<feature type="compositionally biased region" description="Polar residues" evidence="16">
    <location>
        <begin position="945"/>
        <end position="981"/>
    </location>
</feature>
<dbReference type="EC" id="2.7.11.1" evidence="3"/>
<evidence type="ECO:0000256" key="5">
    <source>
        <dbReference type="ARBA" id="ARBA00022527"/>
    </source>
</evidence>
<comment type="subcellular location">
    <subcellularLocation>
        <location evidence="1">Membrane</location>
        <topology evidence="1">Multi-pass membrane protein</topology>
    </subcellularLocation>
</comment>
<keyword evidence="22" id="KW-1185">Reference proteome</keyword>
<feature type="domain" description="DH" evidence="18">
    <location>
        <begin position="1160"/>
        <end position="1322"/>
    </location>
</feature>
<comment type="caution">
    <text evidence="21">The sequence shown here is derived from an EMBL/GenBank/DDBJ whole genome shotgun (WGS) entry which is preliminary data.</text>
</comment>
<dbReference type="GO" id="GO:0005509">
    <property type="term" value="F:calcium ion binding"/>
    <property type="evidence" value="ECO:0007669"/>
    <property type="project" value="InterPro"/>
</dbReference>
<feature type="binding site" evidence="15">
    <location>
        <position position="495"/>
    </location>
    <ligand>
        <name>ATP</name>
        <dbReference type="ChEBI" id="CHEBI:30616"/>
    </ligand>
</feature>
<dbReference type="InterPro" id="IPR050629">
    <property type="entry name" value="STE20/SPS1-PAK"/>
</dbReference>
<protein>
    <recommendedName>
        <fullName evidence="3">non-specific serine/threonine protein kinase</fullName>
        <ecNumber evidence="3">2.7.11.1</ecNumber>
    </recommendedName>
</protein>
<dbReference type="InterPro" id="IPR000719">
    <property type="entry name" value="Prot_kinase_dom"/>
</dbReference>
<comment type="catalytic activity">
    <reaction evidence="13">
        <text>L-threonyl-[protein] + ATP = O-phospho-L-threonyl-[protein] + ADP + H(+)</text>
        <dbReference type="Rhea" id="RHEA:46608"/>
        <dbReference type="Rhea" id="RHEA-COMP:11060"/>
        <dbReference type="Rhea" id="RHEA-COMP:11605"/>
        <dbReference type="ChEBI" id="CHEBI:15378"/>
        <dbReference type="ChEBI" id="CHEBI:30013"/>
        <dbReference type="ChEBI" id="CHEBI:30616"/>
        <dbReference type="ChEBI" id="CHEBI:61977"/>
        <dbReference type="ChEBI" id="CHEBI:456216"/>
        <dbReference type="EC" id="2.7.11.1"/>
    </reaction>
</comment>
<feature type="transmembrane region" description="Helical" evidence="17">
    <location>
        <begin position="81"/>
        <end position="104"/>
    </location>
</feature>
<evidence type="ECO:0000256" key="1">
    <source>
        <dbReference type="ARBA" id="ARBA00004141"/>
    </source>
</evidence>
<dbReference type="GO" id="GO:0004674">
    <property type="term" value="F:protein serine/threonine kinase activity"/>
    <property type="evidence" value="ECO:0007669"/>
    <property type="project" value="UniProtKB-KW"/>
</dbReference>
<dbReference type="CDD" id="cd00333">
    <property type="entry name" value="MIP"/>
    <property type="match status" value="1"/>
</dbReference>
<keyword evidence="9 21" id="KW-0418">Kinase</keyword>
<evidence type="ECO:0000313" key="22">
    <source>
        <dbReference type="Proteomes" id="UP001212152"/>
    </source>
</evidence>
<evidence type="ECO:0000259" key="19">
    <source>
        <dbReference type="PROSITE" id="PS50011"/>
    </source>
</evidence>
<dbReference type="Gene3D" id="1.20.1080.10">
    <property type="entry name" value="Glycerol uptake facilitator protein"/>
    <property type="match status" value="1"/>
</dbReference>
<organism evidence="21 22">
    <name type="scientific">Geranomyces variabilis</name>
    <dbReference type="NCBI Taxonomy" id="109894"/>
    <lineage>
        <taxon>Eukaryota</taxon>
        <taxon>Fungi</taxon>
        <taxon>Fungi incertae sedis</taxon>
        <taxon>Chytridiomycota</taxon>
        <taxon>Chytridiomycota incertae sedis</taxon>
        <taxon>Chytridiomycetes</taxon>
        <taxon>Spizellomycetales</taxon>
        <taxon>Powellomycetaceae</taxon>
        <taxon>Geranomyces</taxon>
    </lineage>
</organism>
<evidence type="ECO:0000256" key="9">
    <source>
        <dbReference type="ARBA" id="ARBA00022777"/>
    </source>
</evidence>
<dbReference type="SUPFAM" id="SSF48065">
    <property type="entry name" value="DBL homology domain (DH-domain)"/>
    <property type="match status" value="1"/>
</dbReference>
<evidence type="ECO:0000256" key="6">
    <source>
        <dbReference type="ARBA" id="ARBA00022679"/>
    </source>
</evidence>
<dbReference type="InterPro" id="IPR002048">
    <property type="entry name" value="EF_hand_dom"/>
</dbReference>
<evidence type="ECO:0000259" key="20">
    <source>
        <dbReference type="PROSITE" id="PS50222"/>
    </source>
</evidence>
<dbReference type="InterPro" id="IPR035899">
    <property type="entry name" value="DBL_dom_sf"/>
</dbReference>
<dbReference type="EMBL" id="JADGJQ010000026">
    <property type="protein sequence ID" value="KAJ3178452.1"/>
    <property type="molecule type" value="Genomic_DNA"/>
</dbReference>
<dbReference type="PROSITE" id="PS50010">
    <property type="entry name" value="DH_2"/>
    <property type="match status" value="1"/>
</dbReference>
<evidence type="ECO:0000256" key="16">
    <source>
        <dbReference type="SAM" id="MobiDB-lite"/>
    </source>
</evidence>
<proteinExistence type="inferred from homology"/>
<feature type="domain" description="Protein kinase" evidence="19">
    <location>
        <begin position="465"/>
        <end position="717"/>
    </location>
</feature>
<dbReference type="Gene3D" id="1.20.900.10">
    <property type="entry name" value="Dbl homology (DH) domain"/>
    <property type="match status" value="1"/>
</dbReference>
<dbReference type="InterPro" id="IPR011009">
    <property type="entry name" value="Kinase-like_dom_sf"/>
</dbReference>
<feature type="compositionally biased region" description="Low complexity" evidence="16">
    <location>
        <begin position="1088"/>
        <end position="1099"/>
    </location>
</feature>
<feature type="compositionally biased region" description="Polar residues" evidence="16">
    <location>
        <begin position="1100"/>
        <end position="1110"/>
    </location>
</feature>
<dbReference type="Pfam" id="PF00069">
    <property type="entry name" value="Pkinase"/>
    <property type="match status" value="1"/>
</dbReference>
<dbReference type="InterPro" id="IPR023271">
    <property type="entry name" value="Aquaporin-like"/>
</dbReference>
<dbReference type="Pfam" id="PF00621">
    <property type="entry name" value="RhoGEF"/>
    <property type="match status" value="1"/>
</dbReference>
<dbReference type="Proteomes" id="UP001212152">
    <property type="component" value="Unassembled WGS sequence"/>
</dbReference>
<dbReference type="PROSITE" id="PS00107">
    <property type="entry name" value="PROTEIN_KINASE_ATP"/>
    <property type="match status" value="1"/>
</dbReference>
<feature type="region of interest" description="Disordered" evidence="16">
    <location>
        <begin position="1064"/>
        <end position="1124"/>
    </location>
</feature>
<dbReference type="GO" id="GO:0005737">
    <property type="term" value="C:cytoplasm"/>
    <property type="evidence" value="ECO:0007669"/>
    <property type="project" value="TreeGrafter"/>
</dbReference>
<dbReference type="GO" id="GO:0005524">
    <property type="term" value="F:ATP binding"/>
    <property type="evidence" value="ECO:0007669"/>
    <property type="project" value="UniProtKB-UniRule"/>
</dbReference>
<dbReference type="InterPro" id="IPR017441">
    <property type="entry name" value="Protein_kinase_ATP_BS"/>
</dbReference>
<dbReference type="PANTHER" id="PTHR48012:SF10">
    <property type="entry name" value="FI20177P1"/>
    <property type="match status" value="1"/>
</dbReference>
<dbReference type="Gene3D" id="1.10.510.10">
    <property type="entry name" value="Transferase(Phosphotransferase) domain 1"/>
    <property type="match status" value="1"/>
</dbReference>
<dbReference type="InterPro" id="IPR000425">
    <property type="entry name" value="MIP"/>
</dbReference>
<evidence type="ECO:0000256" key="15">
    <source>
        <dbReference type="PROSITE-ProRule" id="PRU10141"/>
    </source>
</evidence>
<keyword evidence="4" id="KW-0813">Transport</keyword>
<feature type="compositionally biased region" description="Polar residues" evidence="16">
    <location>
        <begin position="1066"/>
        <end position="1075"/>
    </location>
</feature>
<evidence type="ECO:0000256" key="11">
    <source>
        <dbReference type="ARBA" id="ARBA00022989"/>
    </source>
</evidence>
<evidence type="ECO:0000256" key="13">
    <source>
        <dbReference type="ARBA" id="ARBA00047899"/>
    </source>
</evidence>
<dbReference type="FunFam" id="1.20.1080.10:FF:000069">
    <property type="entry name" value="Aquaporin-B"/>
    <property type="match status" value="1"/>
</dbReference>
<feature type="domain" description="EF-hand" evidence="20">
    <location>
        <begin position="353"/>
        <end position="388"/>
    </location>
</feature>
<dbReference type="SMART" id="SM00325">
    <property type="entry name" value="RhoGEF"/>
    <property type="match status" value="1"/>
</dbReference>
<feature type="transmembrane region" description="Helical" evidence="17">
    <location>
        <begin position="210"/>
        <end position="230"/>
    </location>
</feature>
<keyword evidence="5" id="KW-0723">Serine/threonine-protein kinase</keyword>
<dbReference type="GO" id="GO:0015267">
    <property type="term" value="F:channel activity"/>
    <property type="evidence" value="ECO:0007669"/>
    <property type="project" value="InterPro"/>
</dbReference>
<comment type="similarity">
    <text evidence="2">Belongs to the protein kinase superfamily. STE Ser/Thr protein kinase family. STE20 subfamily.</text>
</comment>
<gene>
    <name evidence="21" type="primary">STK24</name>
    <name evidence="21" type="ORF">HDU87_003526</name>
</gene>
<dbReference type="Gene3D" id="1.10.238.10">
    <property type="entry name" value="EF-hand"/>
    <property type="match status" value="1"/>
</dbReference>
<feature type="transmembrane region" description="Helical" evidence="17">
    <location>
        <begin position="116"/>
        <end position="135"/>
    </location>
</feature>
<comment type="catalytic activity">
    <reaction evidence="14">
        <text>L-seryl-[protein] + ATP = O-phospho-L-seryl-[protein] + ADP + H(+)</text>
        <dbReference type="Rhea" id="RHEA:17989"/>
        <dbReference type="Rhea" id="RHEA-COMP:9863"/>
        <dbReference type="Rhea" id="RHEA-COMP:11604"/>
        <dbReference type="ChEBI" id="CHEBI:15378"/>
        <dbReference type="ChEBI" id="CHEBI:29999"/>
        <dbReference type="ChEBI" id="CHEBI:30616"/>
        <dbReference type="ChEBI" id="CHEBI:83421"/>
        <dbReference type="ChEBI" id="CHEBI:456216"/>
        <dbReference type="EC" id="2.7.11.1"/>
    </reaction>
</comment>
<dbReference type="SMART" id="SM00220">
    <property type="entry name" value="S_TKc"/>
    <property type="match status" value="1"/>
</dbReference>
<dbReference type="CDD" id="cd00051">
    <property type="entry name" value="EFh"/>
    <property type="match status" value="1"/>
</dbReference>
<sequence length="1503" mass="161812">MTELQKLPGSPRGTPSSGHAAIDIERQGLTAPEDDDDAPAGPIDTLNDAPGQFSWDPRDWIKEFQGDFEEFSWQMTEKRRVLLRAVFGEGLCTFLFLFTVEAVSVNNGRTTADTNLTLAAVSTAFVSIALIYSFADVSGAHFNPAVTFATMVTGKVSLRKGLAFMFIQLIASVFSVVALLIVFPGPHAGYSSIADSIVVNVDSSAHLGNAFAMELLLTFILVYVIFATAFDTVETKAVKVKAGDKKGKKAEDEAAGRNLTIYTTSGNTKAGFAPFAIGFTLGFLGLIGGSVSGGAFNPARVFGAAMVSGNWSHHWLYWIADFMGAAIAGWAQHLFAHEATQTSANAPDPKQAAVSEKTRKVFARFDKDNDGYWTEADFKEFLVTMGRGDIGDSRTKASFSYLDTAKSGRITAVMLEKGINLLHEADFYFGKPKSEDDLSTVRLTVRNRRYPVVVKPDLSDPTLLYTLVEKVGEGSYGEIYKSVLKTDAQKTVALKIIDLEKTQDDLDELLYEVDFQAKCFSPHLARYFGSWIWQNKLYIAMEYLGGGTAAELIQYAKLSEEQCAYVLREVLKGLDYMHSELRIHRDIKAENILFDNWGALKLADFGVAGQIKSPATSRTTFVGTPLYMAPEIVRGEPYGCAVDIWSVGILAIELATGQPPRSNMHPMDILYATVREDAPILKGPGISATFQDFVKQCLIKDPSQRSTARRLLDHPFTQSERGPETLKDKLDKYWVKRKEMAGTAGRTVQQDDSWWQQYAQQTTKVPVAGPRPSAEAKASIRGDLATINPHSTYGKGTRQTGLEGAIMRAPGRAPGMAGARGTSGLGPGVVDVPRLKPAGFPGSAVAGSGGQDSTKPGVLRGSALQSPSGVTSTGRAPPPGAIPQAGMLIPQAALLNAAQRLKPPAPGLAPVVISENTAALKPSEVKRLSGNAKNEPTGSPAKTPGSKSTEGLQRSDSISGASPTSSPARLWADSTSPTSAEAPNIPKLQRAPSANRPSTAGTATQPSSGESSKRPSLSGDAPGSRLSQTGDAARPSRPSSASKSGPAVSPMLAMKDIAAEAAIRRSSVQSASDRSIASPAATPSHVRPPSIEESPASSPVTRTPSRTRPVSASSPAGGPAPPKFAKTVRTQAQDIILDLSETFQGLFSDPQYAHATLPGAFLKSLDELYNSELRYMDTLVAIMEVYVRPLMAAAKSRSATLKEESLKNIFAALSPMHAFCMQLQAAILGALELNTPDGKLIELVTGTLEELMPALEQMYTMYAELFCLALSEIYHNIRDSARFREFVAGAEQHRLCGGRSLYDLLKAPFSHAAQYAILFKDLSDAAQVASFSTVAARISALSTQMSCDLVNSERLLAMLVQISGMPPAMITKRGQRLLMDSLVDKVKLNSQGGVASRSPIRLYVLKDALVITKVLRDNIEDIDVKDLLNPASKTKPPKQGLQYRDLQLREFVRAEPCGGRDGDRGTSMFSVEVTLKKGKVYVFSAQSAEARDLWTRTLNPLET</sequence>
<dbReference type="GO" id="GO:0016020">
    <property type="term" value="C:membrane"/>
    <property type="evidence" value="ECO:0007669"/>
    <property type="project" value="UniProtKB-SubCell"/>
</dbReference>
<dbReference type="PROSITE" id="PS50222">
    <property type="entry name" value="EF_HAND_2"/>
    <property type="match status" value="1"/>
</dbReference>
<reference evidence="21" key="1">
    <citation type="submission" date="2020-05" db="EMBL/GenBank/DDBJ databases">
        <title>Phylogenomic resolution of chytrid fungi.</title>
        <authorList>
            <person name="Stajich J.E."/>
            <person name="Amses K."/>
            <person name="Simmons R."/>
            <person name="Seto K."/>
            <person name="Myers J."/>
            <person name="Bonds A."/>
            <person name="Quandt C.A."/>
            <person name="Barry K."/>
            <person name="Liu P."/>
            <person name="Grigoriev I."/>
            <person name="Longcore J.E."/>
            <person name="James T.Y."/>
        </authorList>
    </citation>
    <scope>NUCLEOTIDE SEQUENCE</scope>
    <source>
        <strain evidence="21">JEL0379</strain>
    </source>
</reference>
<evidence type="ECO:0000256" key="12">
    <source>
        <dbReference type="ARBA" id="ARBA00023136"/>
    </source>
</evidence>
<dbReference type="PROSITE" id="PS00221">
    <property type="entry name" value="MIP"/>
    <property type="match status" value="1"/>
</dbReference>
<feature type="region of interest" description="Disordered" evidence="16">
    <location>
        <begin position="841"/>
        <end position="884"/>
    </location>
</feature>
<dbReference type="Pfam" id="PF00230">
    <property type="entry name" value="MIP"/>
    <property type="match status" value="2"/>
</dbReference>
<keyword evidence="8 15" id="KW-0547">Nucleotide-binding</keyword>
<accession>A0AAD5TPS9</accession>
<evidence type="ECO:0000256" key="7">
    <source>
        <dbReference type="ARBA" id="ARBA00022692"/>
    </source>
</evidence>
<dbReference type="SUPFAM" id="SSF81338">
    <property type="entry name" value="Aquaporin-like"/>
    <property type="match status" value="1"/>
</dbReference>
<dbReference type="PROSITE" id="PS50011">
    <property type="entry name" value="PROTEIN_KINASE_DOM"/>
    <property type="match status" value="1"/>
</dbReference>
<keyword evidence="11 17" id="KW-1133">Transmembrane helix</keyword>
<evidence type="ECO:0000256" key="4">
    <source>
        <dbReference type="ARBA" id="ARBA00022448"/>
    </source>
</evidence>
<keyword evidence="6" id="KW-0808">Transferase</keyword>
<feature type="compositionally biased region" description="Polar residues" evidence="16">
    <location>
        <begin position="863"/>
        <end position="874"/>
    </location>
</feature>
<evidence type="ECO:0000256" key="3">
    <source>
        <dbReference type="ARBA" id="ARBA00012513"/>
    </source>
</evidence>
<dbReference type="PANTHER" id="PTHR48012">
    <property type="entry name" value="STERILE20-LIKE KINASE, ISOFORM B-RELATED"/>
    <property type="match status" value="1"/>
</dbReference>
<evidence type="ECO:0000256" key="17">
    <source>
        <dbReference type="SAM" id="Phobius"/>
    </source>
</evidence>
<dbReference type="SUPFAM" id="SSF50729">
    <property type="entry name" value="PH domain-like"/>
    <property type="match status" value="1"/>
</dbReference>
<evidence type="ECO:0000256" key="8">
    <source>
        <dbReference type="ARBA" id="ARBA00022741"/>
    </source>
</evidence>
<keyword evidence="10 15" id="KW-0067">ATP-binding</keyword>
<feature type="region of interest" description="Disordered" evidence="16">
    <location>
        <begin position="1"/>
        <end position="52"/>
    </location>
</feature>
<feature type="region of interest" description="Disordered" evidence="16">
    <location>
        <begin position="923"/>
        <end position="1052"/>
    </location>
</feature>
<keyword evidence="7 17" id="KW-0812">Transmembrane</keyword>
<dbReference type="InterPro" id="IPR000219">
    <property type="entry name" value="DH_dom"/>
</dbReference>
<evidence type="ECO:0000259" key="18">
    <source>
        <dbReference type="PROSITE" id="PS50010"/>
    </source>
</evidence>
<feature type="compositionally biased region" description="Polar residues" evidence="16">
    <location>
        <begin position="995"/>
        <end position="1010"/>
    </location>
</feature>
<evidence type="ECO:0000256" key="14">
    <source>
        <dbReference type="ARBA" id="ARBA00048679"/>
    </source>
</evidence>
<name>A0AAD5TPS9_9FUNG</name>
<dbReference type="PRINTS" id="PR00783">
    <property type="entry name" value="MINTRINSICP"/>
</dbReference>
<dbReference type="SUPFAM" id="SSF47473">
    <property type="entry name" value="EF-hand"/>
    <property type="match status" value="1"/>
</dbReference>
<evidence type="ECO:0000256" key="10">
    <source>
        <dbReference type="ARBA" id="ARBA00022840"/>
    </source>
</evidence>
<feature type="compositionally biased region" description="Low complexity" evidence="16">
    <location>
        <begin position="1032"/>
        <end position="1047"/>
    </location>
</feature>
<dbReference type="InterPro" id="IPR011992">
    <property type="entry name" value="EF-hand-dom_pair"/>
</dbReference>
<keyword evidence="12 17" id="KW-0472">Membrane</keyword>
<evidence type="ECO:0000256" key="2">
    <source>
        <dbReference type="ARBA" id="ARBA00008874"/>
    </source>
</evidence>
<dbReference type="SUPFAM" id="SSF56112">
    <property type="entry name" value="Protein kinase-like (PK-like)"/>
    <property type="match status" value="1"/>
</dbReference>
<feature type="transmembrane region" description="Helical" evidence="17">
    <location>
        <begin position="161"/>
        <end position="183"/>
    </location>
</feature>
<dbReference type="GO" id="GO:0005085">
    <property type="term" value="F:guanyl-nucleotide exchange factor activity"/>
    <property type="evidence" value="ECO:0007669"/>
    <property type="project" value="InterPro"/>
</dbReference>